<dbReference type="InterPro" id="IPR003491">
    <property type="entry name" value="REP-like_C"/>
</dbReference>
<accession>A0A0F9HQZ1</accession>
<dbReference type="AlphaFoldDB" id="A0A0F9HQZ1"/>
<evidence type="ECO:0000259" key="1">
    <source>
        <dbReference type="Pfam" id="PF02486"/>
    </source>
</evidence>
<gene>
    <name evidence="2" type="ORF">LCGC14_1968260</name>
</gene>
<name>A0A0F9HQZ1_9ZZZZ</name>
<reference evidence="2" key="1">
    <citation type="journal article" date="2015" name="Nature">
        <title>Complex archaea that bridge the gap between prokaryotes and eukaryotes.</title>
        <authorList>
            <person name="Spang A."/>
            <person name="Saw J.H."/>
            <person name="Jorgensen S.L."/>
            <person name="Zaremba-Niedzwiedzka K."/>
            <person name="Martijn J."/>
            <person name="Lind A.E."/>
            <person name="van Eijk R."/>
            <person name="Schleper C."/>
            <person name="Guy L."/>
            <person name="Ettema T.J."/>
        </authorList>
    </citation>
    <scope>NUCLEOTIDE SEQUENCE</scope>
</reference>
<comment type="caution">
    <text evidence="2">The sequence shown here is derived from an EMBL/GenBank/DDBJ whole genome shotgun (WGS) entry which is preliminary data.</text>
</comment>
<evidence type="ECO:0000313" key="2">
    <source>
        <dbReference type="EMBL" id="KKL84085.1"/>
    </source>
</evidence>
<dbReference type="Pfam" id="PF02486">
    <property type="entry name" value="Rep_trans"/>
    <property type="match status" value="1"/>
</dbReference>
<proteinExistence type="predicted"/>
<dbReference type="EMBL" id="LAZR01021800">
    <property type="protein sequence ID" value="KKL84085.1"/>
    <property type="molecule type" value="Genomic_DNA"/>
</dbReference>
<sequence>MINSDTKITAKVDWLSITLDEIKYPSNWTKERKEMARGMHGYDTGIKYLDGRIELSSSNRADMKPHVILSGSCIDRLALDNGGDTLATLRSLSNGRPSRLDVAIDIKHGTLPIKEMRNHFDVGQAITRAKKGVYMETVGEIGETLYIGSAGSTKRIRIYDKAAEQGLKNEDWTRVELQLRNSAAAQSFLLLINSDEPYGIIPKLIVGFVDFPEILDWVVCMGDVRMAVISEISKDGNRLSWLMDTAAKSLANEMLDGGDGLDLLQRFHDRVSLLYSQKRGEFKRR</sequence>
<feature type="domain" description="Replication initiation protein-like C-terminal" evidence="1">
    <location>
        <begin position="98"/>
        <end position="207"/>
    </location>
</feature>
<protein>
    <recommendedName>
        <fullName evidence="1">Replication initiation protein-like C-terminal domain-containing protein</fullName>
    </recommendedName>
</protein>
<organism evidence="2">
    <name type="scientific">marine sediment metagenome</name>
    <dbReference type="NCBI Taxonomy" id="412755"/>
    <lineage>
        <taxon>unclassified sequences</taxon>
        <taxon>metagenomes</taxon>
        <taxon>ecological metagenomes</taxon>
    </lineage>
</organism>